<dbReference type="PANTHER" id="PTHR48098">
    <property type="entry name" value="ENTEROCHELIN ESTERASE-RELATED"/>
    <property type="match status" value="1"/>
</dbReference>
<accession>A0A917HYD8</accession>
<evidence type="ECO:0000259" key="1">
    <source>
        <dbReference type="PROSITE" id="PS51166"/>
    </source>
</evidence>
<dbReference type="InterPro" id="IPR013783">
    <property type="entry name" value="Ig-like_fold"/>
</dbReference>
<dbReference type="InterPro" id="IPR050583">
    <property type="entry name" value="Mycobacterial_A85_antigen"/>
</dbReference>
<dbReference type="Proteomes" id="UP000660862">
    <property type="component" value="Unassembled WGS sequence"/>
</dbReference>
<reference evidence="2" key="1">
    <citation type="journal article" date="2014" name="Int. J. Syst. Evol. Microbiol.">
        <title>Complete genome sequence of Corynebacterium casei LMG S-19264T (=DSM 44701T), isolated from a smear-ripened cheese.</title>
        <authorList>
            <consortium name="US DOE Joint Genome Institute (JGI-PGF)"/>
            <person name="Walter F."/>
            <person name="Albersmeier A."/>
            <person name="Kalinowski J."/>
            <person name="Ruckert C."/>
        </authorList>
    </citation>
    <scope>NUCLEOTIDE SEQUENCE</scope>
    <source>
        <strain evidence="2">CGMCC 1.12195</strain>
    </source>
</reference>
<feature type="domain" description="CBM20" evidence="1">
    <location>
        <begin position="20"/>
        <end position="128"/>
    </location>
</feature>
<dbReference type="SUPFAM" id="SSF49452">
    <property type="entry name" value="Starch-binding domain-like"/>
    <property type="match status" value="1"/>
</dbReference>
<dbReference type="InterPro" id="IPR029058">
    <property type="entry name" value="AB_hydrolase_fold"/>
</dbReference>
<dbReference type="Gene3D" id="3.40.50.1820">
    <property type="entry name" value="alpha/beta hydrolase"/>
    <property type="match status" value="1"/>
</dbReference>
<sequence length="380" mass="43001">MIKPIFLLLLYLVIGVWTQAQDVRDATLTIHVEAPADTPPGDSLLVIGNQPVWGYWIYPKSPALKHVAGTTWERTFQLPIGTDIAFKITRGSYYKEALYNNNGHPPPAIEFTLNGDTTVLIAPTAWNDYYQRSITGTVRYHHQFSSTILRHTRNVVVWLPPSYDAQPGKRYPVLYAHDGQNLFDHHPNLSGNEWRMDEVADSLMKADAVEEFIIVAIANSADRWVEYSGTPEGNRYLTFIAEELKPFIDRTYRTKPTRENTAIIGSSMGGLISLYMLWTYPAVFSKAACLSSGFYFDDGDILTALHNDSTPLNNTVIYLDCGGKGLDYDFLPANDAMNSLLSGNLQIKLRYEVFPEDDHNENAWSNRLHIPLKFLFNNEL</sequence>
<keyword evidence="2" id="KW-0547">Nucleotide-binding</keyword>
<dbReference type="InterPro" id="IPR002044">
    <property type="entry name" value="CBM20"/>
</dbReference>
<dbReference type="GO" id="GO:2001070">
    <property type="term" value="F:starch binding"/>
    <property type="evidence" value="ECO:0007669"/>
    <property type="project" value="InterPro"/>
</dbReference>
<dbReference type="InterPro" id="IPR013784">
    <property type="entry name" value="Carb-bd-like_fold"/>
</dbReference>
<dbReference type="AlphaFoldDB" id="A0A917HYD8"/>
<dbReference type="Gene3D" id="2.60.40.10">
    <property type="entry name" value="Immunoglobulins"/>
    <property type="match status" value="1"/>
</dbReference>
<reference evidence="2" key="2">
    <citation type="submission" date="2020-09" db="EMBL/GenBank/DDBJ databases">
        <authorList>
            <person name="Sun Q."/>
            <person name="Zhou Y."/>
        </authorList>
    </citation>
    <scope>NUCLEOTIDE SEQUENCE</scope>
    <source>
        <strain evidence="2">CGMCC 1.12195</strain>
    </source>
</reference>
<keyword evidence="3" id="KW-1185">Reference proteome</keyword>
<dbReference type="GO" id="GO:0005524">
    <property type="term" value="F:ATP binding"/>
    <property type="evidence" value="ECO:0007669"/>
    <property type="project" value="UniProtKB-KW"/>
</dbReference>
<comment type="caution">
    <text evidence="2">The sequence shown here is derived from an EMBL/GenBank/DDBJ whole genome shotgun (WGS) entry which is preliminary data.</text>
</comment>
<dbReference type="EMBL" id="BMER01000004">
    <property type="protein sequence ID" value="GGG97311.1"/>
    <property type="molecule type" value="Genomic_DNA"/>
</dbReference>
<dbReference type="Pfam" id="PF00686">
    <property type="entry name" value="CBM_20"/>
    <property type="match status" value="1"/>
</dbReference>
<proteinExistence type="predicted"/>
<dbReference type="RefSeq" id="WP_188507454.1">
    <property type="nucleotide sequence ID" value="NZ_BMER01000004.1"/>
</dbReference>
<evidence type="ECO:0000313" key="2">
    <source>
        <dbReference type="EMBL" id="GGG97311.1"/>
    </source>
</evidence>
<dbReference type="Pfam" id="PF00756">
    <property type="entry name" value="Esterase"/>
    <property type="match status" value="1"/>
</dbReference>
<dbReference type="InterPro" id="IPR000801">
    <property type="entry name" value="Esterase-like"/>
</dbReference>
<evidence type="ECO:0000313" key="3">
    <source>
        <dbReference type="Proteomes" id="UP000660862"/>
    </source>
</evidence>
<dbReference type="SUPFAM" id="SSF53474">
    <property type="entry name" value="alpha/beta-Hydrolases"/>
    <property type="match status" value="1"/>
</dbReference>
<protein>
    <submittedName>
        <fullName evidence="2">Phosphonate ABC transporter ATP-binding protein</fullName>
    </submittedName>
</protein>
<organism evidence="2 3">
    <name type="scientific">Parapedobacter pyrenivorans</name>
    <dbReference type="NCBI Taxonomy" id="1305674"/>
    <lineage>
        <taxon>Bacteria</taxon>
        <taxon>Pseudomonadati</taxon>
        <taxon>Bacteroidota</taxon>
        <taxon>Sphingobacteriia</taxon>
        <taxon>Sphingobacteriales</taxon>
        <taxon>Sphingobacteriaceae</taxon>
        <taxon>Parapedobacter</taxon>
    </lineage>
</organism>
<name>A0A917HYD8_9SPHI</name>
<keyword evidence="2" id="KW-0067">ATP-binding</keyword>
<dbReference type="PANTHER" id="PTHR48098:SF6">
    <property type="entry name" value="FERRI-BACILLIBACTIN ESTERASE BESA"/>
    <property type="match status" value="1"/>
</dbReference>
<gene>
    <name evidence="2" type="ORF">GCM10007415_35800</name>
</gene>
<dbReference type="PROSITE" id="PS51166">
    <property type="entry name" value="CBM20"/>
    <property type="match status" value="1"/>
</dbReference>